<gene>
    <name evidence="1" type="ORF">CK203_025401</name>
</gene>
<dbReference type="EMBL" id="QGNW01000072">
    <property type="protein sequence ID" value="RVX02195.1"/>
    <property type="molecule type" value="Genomic_DNA"/>
</dbReference>
<reference evidence="1 2" key="1">
    <citation type="journal article" date="2018" name="PLoS Genet.">
        <title>Population sequencing reveals clonal diversity and ancestral inbreeding in the grapevine cultivar Chardonnay.</title>
        <authorList>
            <person name="Roach M.J."/>
            <person name="Johnson D.L."/>
            <person name="Bohlmann J."/>
            <person name="van Vuuren H.J."/>
            <person name="Jones S.J."/>
            <person name="Pretorius I.S."/>
            <person name="Schmidt S.A."/>
            <person name="Borneman A.R."/>
        </authorList>
    </citation>
    <scope>NUCLEOTIDE SEQUENCE [LARGE SCALE GENOMIC DNA]</scope>
    <source>
        <strain evidence="2">cv. Chardonnay</strain>
        <tissue evidence="1">Leaf</tissue>
    </source>
</reference>
<proteinExistence type="predicted"/>
<accession>A0A438IZR6</accession>
<sequence>MEFGLKVKLRICSHKWSIDLVIALFQTVQLMLNELTSILASIQKFMVRVSRHLDQIESSRYDHHLIGIGTYETVPHTSKTTKAFPPKVSHSVPFHLYDHYKTITPPTTTAPYHIVPINDDVRLVEQEAKVERLESKMR</sequence>
<evidence type="ECO:0000313" key="1">
    <source>
        <dbReference type="EMBL" id="RVX02195.1"/>
    </source>
</evidence>
<comment type="caution">
    <text evidence="1">The sequence shown here is derived from an EMBL/GenBank/DDBJ whole genome shotgun (WGS) entry which is preliminary data.</text>
</comment>
<name>A0A438IZR6_VITVI</name>
<dbReference type="Proteomes" id="UP000288805">
    <property type="component" value="Unassembled WGS sequence"/>
</dbReference>
<protein>
    <submittedName>
        <fullName evidence="1">Uncharacterized protein</fullName>
    </submittedName>
</protein>
<dbReference type="AlphaFoldDB" id="A0A438IZR6"/>
<organism evidence="1 2">
    <name type="scientific">Vitis vinifera</name>
    <name type="common">Grape</name>
    <dbReference type="NCBI Taxonomy" id="29760"/>
    <lineage>
        <taxon>Eukaryota</taxon>
        <taxon>Viridiplantae</taxon>
        <taxon>Streptophyta</taxon>
        <taxon>Embryophyta</taxon>
        <taxon>Tracheophyta</taxon>
        <taxon>Spermatophyta</taxon>
        <taxon>Magnoliopsida</taxon>
        <taxon>eudicotyledons</taxon>
        <taxon>Gunneridae</taxon>
        <taxon>Pentapetalae</taxon>
        <taxon>rosids</taxon>
        <taxon>Vitales</taxon>
        <taxon>Vitaceae</taxon>
        <taxon>Viteae</taxon>
        <taxon>Vitis</taxon>
    </lineage>
</organism>
<evidence type="ECO:0000313" key="2">
    <source>
        <dbReference type="Proteomes" id="UP000288805"/>
    </source>
</evidence>